<name>A0AAD6UI21_9AGAR</name>
<protein>
    <recommendedName>
        <fullName evidence="4">Oxidoreductase AflY</fullName>
    </recommendedName>
</protein>
<organism evidence="2 3">
    <name type="scientific">Mycena belliarum</name>
    <dbReference type="NCBI Taxonomy" id="1033014"/>
    <lineage>
        <taxon>Eukaryota</taxon>
        <taxon>Fungi</taxon>
        <taxon>Dikarya</taxon>
        <taxon>Basidiomycota</taxon>
        <taxon>Agaricomycotina</taxon>
        <taxon>Agaricomycetes</taxon>
        <taxon>Agaricomycetidae</taxon>
        <taxon>Agaricales</taxon>
        <taxon>Marasmiineae</taxon>
        <taxon>Mycenaceae</taxon>
        <taxon>Mycena</taxon>
    </lineage>
</organism>
<dbReference type="GO" id="GO:0016491">
    <property type="term" value="F:oxidoreductase activity"/>
    <property type="evidence" value="ECO:0007669"/>
    <property type="project" value="UniProtKB-KW"/>
</dbReference>
<sequence length="479" mass="52175">MSPTHTIASPPKAPIQPGLVRVPTTYAATEALRDLLRHDFVSHHCFFNDQGFHNHVGHHLVSAYDLGAPPALLKRIYEATDYLRPLDFYGPWEEITEKNWTTRLGDRTAYASYVAFFSEEIQKNGAAETIKRYIMAPEANGNGAMMFARFFEGVIHPFLQAGYGVEVGQDYMIAQGIATGAVTELELVYALLDNSGLPELGPPTKGVTLLALLREIYDSPILVPPPYKAGMTSRQCLNAQDPTRAAEIKRICSKWSVDASLTAAELDARVEECLWLSTLLIGATSRPGRTPRMHFFMMHLLTSATCLPSLFKVFPDPVHKAQLLQGYLRLAAALIVGFGRPRIDIQLLMSYTEFPRPPVTALSGAHAVGDPSVAAEADPWPAIVLNSLYHREPHVVKAVRALYYSAQRCGMAPSGSAPGAFAADGTETHVGSGKLDGTVFVRTAGVLSETMGWVAFGAKDAPWDFSALGYDAAWDGPEA</sequence>
<accession>A0AAD6UI21</accession>
<dbReference type="Proteomes" id="UP001222325">
    <property type="component" value="Unassembled WGS sequence"/>
</dbReference>
<dbReference type="InterPro" id="IPR025337">
    <property type="entry name" value="Questin_oxidase-like"/>
</dbReference>
<keyword evidence="1" id="KW-0560">Oxidoreductase</keyword>
<gene>
    <name evidence="2" type="ORF">B0H15DRAFT_815412</name>
</gene>
<evidence type="ECO:0000256" key="1">
    <source>
        <dbReference type="ARBA" id="ARBA00023002"/>
    </source>
</evidence>
<evidence type="ECO:0008006" key="4">
    <source>
        <dbReference type="Google" id="ProtNLM"/>
    </source>
</evidence>
<evidence type="ECO:0000313" key="2">
    <source>
        <dbReference type="EMBL" id="KAJ7101222.1"/>
    </source>
</evidence>
<dbReference type="Pfam" id="PF14027">
    <property type="entry name" value="Questin_oxidase"/>
    <property type="match status" value="1"/>
</dbReference>
<reference evidence="2" key="1">
    <citation type="submission" date="2023-03" db="EMBL/GenBank/DDBJ databases">
        <title>Massive genome expansion in bonnet fungi (Mycena s.s.) driven by repeated elements and novel gene families across ecological guilds.</title>
        <authorList>
            <consortium name="Lawrence Berkeley National Laboratory"/>
            <person name="Harder C.B."/>
            <person name="Miyauchi S."/>
            <person name="Viragh M."/>
            <person name="Kuo A."/>
            <person name="Thoen E."/>
            <person name="Andreopoulos B."/>
            <person name="Lu D."/>
            <person name="Skrede I."/>
            <person name="Drula E."/>
            <person name="Henrissat B."/>
            <person name="Morin E."/>
            <person name="Kohler A."/>
            <person name="Barry K."/>
            <person name="LaButti K."/>
            <person name="Morin E."/>
            <person name="Salamov A."/>
            <person name="Lipzen A."/>
            <person name="Mereny Z."/>
            <person name="Hegedus B."/>
            <person name="Baldrian P."/>
            <person name="Stursova M."/>
            <person name="Weitz H."/>
            <person name="Taylor A."/>
            <person name="Grigoriev I.V."/>
            <person name="Nagy L.G."/>
            <person name="Martin F."/>
            <person name="Kauserud H."/>
        </authorList>
    </citation>
    <scope>NUCLEOTIDE SEQUENCE</scope>
    <source>
        <strain evidence="2">CBHHK173m</strain>
    </source>
</reference>
<dbReference type="PANTHER" id="PTHR35870:SF1">
    <property type="entry name" value="PROTEIN, PUTATIVE (AFU_ORTHOLOGUE AFUA_5G03330)-RELATED"/>
    <property type="match status" value="1"/>
</dbReference>
<proteinExistence type="predicted"/>
<comment type="caution">
    <text evidence="2">The sequence shown here is derived from an EMBL/GenBank/DDBJ whole genome shotgun (WGS) entry which is preliminary data.</text>
</comment>
<evidence type="ECO:0000313" key="3">
    <source>
        <dbReference type="Proteomes" id="UP001222325"/>
    </source>
</evidence>
<dbReference type="AlphaFoldDB" id="A0AAD6UI21"/>
<dbReference type="PANTHER" id="PTHR35870">
    <property type="entry name" value="PROTEIN, PUTATIVE (AFU_ORTHOLOGUE AFUA_5G03330)-RELATED"/>
    <property type="match status" value="1"/>
</dbReference>
<dbReference type="EMBL" id="JARJCN010000004">
    <property type="protein sequence ID" value="KAJ7101222.1"/>
    <property type="molecule type" value="Genomic_DNA"/>
</dbReference>
<keyword evidence="3" id="KW-1185">Reference proteome</keyword>